<evidence type="ECO:0000259" key="7">
    <source>
        <dbReference type="PROSITE" id="PS52029"/>
    </source>
</evidence>
<dbReference type="PROSITE" id="PS52029">
    <property type="entry name" value="LD_TPASE"/>
    <property type="match status" value="1"/>
</dbReference>
<dbReference type="PANTHER" id="PTHR30582:SF33">
    <property type="entry name" value="EXPORTED PROTEIN"/>
    <property type="match status" value="1"/>
</dbReference>
<sequence>MSNRTGKIAAIVLGVLALIYVIGALAFTQVYMPNTSVNGADISLQPRADLRGNFEASWKDYALTVVGKDEKTDTIKASSIDYKETMPDFQMKEYSPWAWPVYAFTKKDYKVNTAITYDDEKLEKALASMHMVADKDITDPVPEMIAYEEGKGYVITEAKEGTRLDGPKLKEAVLKSLHKQDKKLDAKKADLYLKPTPAEDLDHMKKHVASLNAIEEYKLTYTFSDREEVLAGENLINLYKSADDGSLEPDEEKIKEYVAGLGEKYDTFRGTRDFQATGGAMMRVKGGIYGWQIDQPKTREQLLTAMKDKKVQSMEPVYKRKAVSRNVNDLGNSYIEIDIARQHMWLYKEGNLVIDAPVVTGNPYAGNGTPTGTQEIWAKERNRYLTGETWKSFVKYWMPFNWTGCGIHDSNWRGSYGGRIYLGGGSHGCVNTPPSKAPTFYENAFMGMPVVIYNSNKHAI</sequence>
<dbReference type="Proteomes" id="UP001481872">
    <property type="component" value="Unassembled WGS sequence"/>
</dbReference>
<protein>
    <submittedName>
        <fullName evidence="8">L,D-transpeptidase family protein</fullName>
    </submittedName>
</protein>
<dbReference type="Pfam" id="PF03734">
    <property type="entry name" value="YkuD"/>
    <property type="match status" value="1"/>
</dbReference>
<evidence type="ECO:0000313" key="8">
    <source>
        <dbReference type="EMBL" id="MEQ3353455.1"/>
    </source>
</evidence>
<comment type="caution">
    <text evidence="8">The sequence shown here is derived from an EMBL/GenBank/DDBJ whole genome shotgun (WGS) entry which is preliminary data.</text>
</comment>
<dbReference type="InterPro" id="IPR038063">
    <property type="entry name" value="Transpep_catalytic_dom"/>
</dbReference>
<dbReference type="Gene3D" id="3.10.20.800">
    <property type="match status" value="1"/>
</dbReference>
<dbReference type="Pfam" id="PF12229">
    <property type="entry name" value="PG_binding_4"/>
    <property type="match status" value="1"/>
</dbReference>
<evidence type="ECO:0000256" key="4">
    <source>
        <dbReference type="ARBA" id="ARBA00022984"/>
    </source>
</evidence>
<proteinExistence type="predicted"/>
<dbReference type="EMBL" id="JBBNPS010000007">
    <property type="protein sequence ID" value="MEQ3353455.1"/>
    <property type="molecule type" value="Genomic_DNA"/>
</dbReference>
<dbReference type="InterPro" id="IPR022029">
    <property type="entry name" value="YoaR-like_PG-bd"/>
</dbReference>
<keyword evidence="3 6" id="KW-0133">Cell shape</keyword>
<evidence type="ECO:0000256" key="3">
    <source>
        <dbReference type="ARBA" id="ARBA00022960"/>
    </source>
</evidence>
<dbReference type="PANTHER" id="PTHR30582">
    <property type="entry name" value="L,D-TRANSPEPTIDASE"/>
    <property type="match status" value="1"/>
</dbReference>
<name>A0ABV1J6A0_9FIRM</name>
<dbReference type="InterPro" id="IPR050979">
    <property type="entry name" value="LD-transpeptidase"/>
</dbReference>
<dbReference type="CDD" id="cd16913">
    <property type="entry name" value="YkuD_like"/>
    <property type="match status" value="1"/>
</dbReference>
<comment type="pathway">
    <text evidence="1 6">Cell wall biogenesis; peptidoglycan biosynthesis.</text>
</comment>
<evidence type="ECO:0000256" key="6">
    <source>
        <dbReference type="PROSITE-ProRule" id="PRU01373"/>
    </source>
</evidence>
<feature type="active site" description="Proton donor/acceptor" evidence="6">
    <location>
        <position position="408"/>
    </location>
</feature>
<keyword evidence="2" id="KW-0808">Transferase</keyword>
<organism evidence="8 9">
    <name type="scientific">Aedoeadaptatus acetigenes</name>
    <dbReference type="NCBI Taxonomy" id="2981723"/>
    <lineage>
        <taxon>Bacteria</taxon>
        <taxon>Bacillati</taxon>
        <taxon>Bacillota</taxon>
        <taxon>Tissierellia</taxon>
        <taxon>Tissierellales</taxon>
        <taxon>Peptoniphilaceae</taxon>
        <taxon>Aedoeadaptatus</taxon>
    </lineage>
</organism>
<keyword evidence="5 6" id="KW-0961">Cell wall biogenesis/degradation</keyword>
<dbReference type="InterPro" id="IPR038054">
    <property type="entry name" value="LD_TPept-like_central_sf"/>
</dbReference>
<evidence type="ECO:0000256" key="5">
    <source>
        <dbReference type="ARBA" id="ARBA00023316"/>
    </source>
</evidence>
<feature type="domain" description="L,D-TPase catalytic" evidence="7">
    <location>
        <begin position="333"/>
        <end position="453"/>
    </location>
</feature>
<keyword evidence="4 6" id="KW-0573">Peptidoglycan synthesis</keyword>
<keyword evidence="9" id="KW-1185">Reference proteome</keyword>
<dbReference type="Gene3D" id="2.40.440.10">
    <property type="entry name" value="L,D-transpeptidase catalytic domain-like"/>
    <property type="match status" value="1"/>
</dbReference>
<evidence type="ECO:0000256" key="2">
    <source>
        <dbReference type="ARBA" id="ARBA00022679"/>
    </source>
</evidence>
<dbReference type="InterPro" id="IPR005490">
    <property type="entry name" value="LD_TPept_cat_dom"/>
</dbReference>
<dbReference type="SUPFAM" id="SSF141523">
    <property type="entry name" value="L,D-transpeptidase catalytic domain-like"/>
    <property type="match status" value="1"/>
</dbReference>
<feature type="active site" description="Nucleophile" evidence="6">
    <location>
        <position position="429"/>
    </location>
</feature>
<dbReference type="SUPFAM" id="SSF143985">
    <property type="entry name" value="L,D-transpeptidase pre-catalytic domain-like"/>
    <property type="match status" value="1"/>
</dbReference>
<reference evidence="8 9" key="1">
    <citation type="submission" date="2024-04" db="EMBL/GenBank/DDBJ databases">
        <title>Human intestinal bacterial collection.</title>
        <authorList>
            <person name="Pauvert C."/>
            <person name="Hitch T.C.A."/>
            <person name="Clavel T."/>
        </authorList>
    </citation>
    <scope>NUCLEOTIDE SEQUENCE [LARGE SCALE GENOMIC DNA]</scope>
    <source>
        <strain evidence="8 9">CLA-SR-H026</strain>
    </source>
</reference>
<evidence type="ECO:0000313" key="9">
    <source>
        <dbReference type="Proteomes" id="UP001481872"/>
    </source>
</evidence>
<evidence type="ECO:0000256" key="1">
    <source>
        <dbReference type="ARBA" id="ARBA00004752"/>
    </source>
</evidence>
<dbReference type="RefSeq" id="WP_349053781.1">
    <property type="nucleotide sequence ID" value="NZ_JBBNPS010000007.1"/>
</dbReference>
<gene>
    <name evidence="8" type="ORF">AAA081_03955</name>
</gene>
<accession>A0ABV1J6A0</accession>